<evidence type="ECO:0000256" key="4">
    <source>
        <dbReference type="ARBA" id="ARBA00023136"/>
    </source>
</evidence>
<keyword evidence="8" id="KW-1185">Reference proteome</keyword>
<proteinExistence type="predicted"/>
<organism evidence="7 8">
    <name type="scientific">Saccharopolyspora rosea</name>
    <dbReference type="NCBI Taxonomy" id="524884"/>
    <lineage>
        <taxon>Bacteria</taxon>
        <taxon>Bacillati</taxon>
        <taxon>Actinomycetota</taxon>
        <taxon>Actinomycetes</taxon>
        <taxon>Pseudonocardiales</taxon>
        <taxon>Pseudonocardiaceae</taxon>
        <taxon>Saccharopolyspora</taxon>
    </lineage>
</organism>
<dbReference type="InterPro" id="IPR049453">
    <property type="entry name" value="Memb_transporter_dom"/>
</dbReference>
<feature type="domain" description="Integral membrane bound transporter" evidence="6">
    <location>
        <begin position="335"/>
        <end position="443"/>
    </location>
</feature>
<feature type="transmembrane region" description="Helical" evidence="5">
    <location>
        <begin position="429"/>
        <end position="448"/>
    </location>
</feature>
<keyword evidence="2 5" id="KW-0812">Transmembrane</keyword>
<keyword evidence="4 5" id="KW-0472">Membrane</keyword>
<gene>
    <name evidence="7" type="ORF">ACFQ16_26435</name>
</gene>
<evidence type="ECO:0000256" key="2">
    <source>
        <dbReference type="ARBA" id="ARBA00022692"/>
    </source>
</evidence>
<name>A0ABW3G1B9_9PSEU</name>
<evidence type="ECO:0000256" key="5">
    <source>
        <dbReference type="SAM" id="Phobius"/>
    </source>
</evidence>
<feature type="transmembrane region" description="Helical" evidence="5">
    <location>
        <begin position="6"/>
        <end position="32"/>
    </location>
</feature>
<protein>
    <submittedName>
        <fullName evidence="7">FUSC family protein</fullName>
    </submittedName>
</protein>
<feature type="transmembrane region" description="Helical" evidence="5">
    <location>
        <begin position="119"/>
        <end position="139"/>
    </location>
</feature>
<evidence type="ECO:0000256" key="1">
    <source>
        <dbReference type="ARBA" id="ARBA00004141"/>
    </source>
</evidence>
<evidence type="ECO:0000256" key="3">
    <source>
        <dbReference type="ARBA" id="ARBA00022989"/>
    </source>
</evidence>
<accession>A0ABW3G1B9</accession>
<feature type="transmembrane region" description="Helical" evidence="5">
    <location>
        <begin position="44"/>
        <end position="64"/>
    </location>
</feature>
<evidence type="ECO:0000313" key="8">
    <source>
        <dbReference type="Proteomes" id="UP001597018"/>
    </source>
</evidence>
<feature type="transmembrane region" description="Helical" evidence="5">
    <location>
        <begin position="400"/>
        <end position="417"/>
    </location>
</feature>
<feature type="transmembrane region" description="Helical" evidence="5">
    <location>
        <begin position="96"/>
        <end position="113"/>
    </location>
</feature>
<evidence type="ECO:0000259" key="6">
    <source>
        <dbReference type="Pfam" id="PF13515"/>
    </source>
</evidence>
<dbReference type="EMBL" id="JBHTIW010000031">
    <property type="protein sequence ID" value="MFD0923295.1"/>
    <property type="molecule type" value="Genomic_DNA"/>
</dbReference>
<dbReference type="Proteomes" id="UP001597018">
    <property type="component" value="Unassembled WGS sequence"/>
</dbReference>
<reference evidence="8" key="1">
    <citation type="journal article" date="2019" name="Int. J. Syst. Evol. Microbiol.">
        <title>The Global Catalogue of Microorganisms (GCM) 10K type strain sequencing project: providing services to taxonomists for standard genome sequencing and annotation.</title>
        <authorList>
            <consortium name="The Broad Institute Genomics Platform"/>
            <consortium name="The Broad Institute Genome Sequencing Center for Infectious Disease"/>
            <person name="Wu L."/>
            <person name="Ma J."/>
        </authorList>
    </citation>
    <scope>NUCLEOTIDE SEQUENCE [LARGE SCALE GENOMIC DNA]</scope>
    <source>
        <strain evidence="8">CCUG 56401</strain>
    </source>
</reference>
<sequence length="599" mass="62793">MLLVVGGIGGLGAAVGLGAASVLAALTGLFCFMAAAGGALRPDLRVLAGVAPAMVVGVAVPRLVAEASEWAGIALVALIVFVAALLPALGRRYVQVGLGLGMASLFGYGYQLTGVASPVQIVGAPVLAVVVVVALRALIGARDPSGPTRAVLAEALSAEPPPDPAESLRAWHGDRPVRWTAQVLAGAIEFRAVLGVLADRCRMLPADRAQALESTLDSAREEAARLAGTVRSQVPDDPAEVAREALSPGFPGATVDLVDRMWSALESVRSAAFRRDTTRVRVSAEPWREVLRVTSGGTLSWRSTQLRHAVRCAVGVLVALVVASLRPGDPLTVPFLMTTFAIMQPEWRDTLAKAVQRVVGVLAGAVVLAAVIRFLPTSALVPVAVLALLVGFWFMRSRPVVFNGCIVLMSVGLNATTRQLDPADVLVEYLVLIGLAVVIGLLFGFAAVPGVRRPGSRELVDRACSSVRALLLHVADVMRGRERDHREMARLFRTAVRDQQALVAAKPRNDAAAEALDTAAESLTGLMRQSVALLLAPRNAGTAAAVERTAELLVTPQEGEPAALPDADDETRLVVAAATSDVLRLRQVADVVRDGQPVP</sequence>
<dbReference type="RefSeq" id="WP_345601243.1">
    <property type="nucleotide sequence ID" value="NZ_BAABLT010000031.1"/>
</dbReference>
<comment type="subcellular location">
    <subcellularLocation>
        <location evidence="1">Membrane</location>
        <topology evidence="1">Multi-pass membrane protein</topology>
    </subcellularLocation>
</comment>
<feature type="transmembrane region" description="Helical" evidence="5">
    <location>
        <begin position="354"/>
        <end position="372"/>
    </location>
</feature>
<dbReference type="Pfam" id="PF13515">
    <property type="entry name" value="FUSC_2"/>
    <property type="match status" value="1"/>
</dbReference>
<evidence type="ECO:0000313" key="7">
    <source>
        <dbReference type="EMBL" id="MFD0923295.1"/>
    </source>
</evidence>
<keyword evidence="3 5" id="KW-1133">Transmembrane helix</keyword>
<comment type="caution">
    <text evidence="7">The sequence shown here is derived from an EMBL/GenBank/DDBJ whole genome shotgun (WGS) entry which is preliminary data.</text>
</comment>
<feature type="transmembrane region" description="Helical" evidence="5">
    <location>
        <begin position="70"/>
        <end position="89"/>
    </location>
</feature>